<dbReference type="AlphaFoldDB" id="A0A1N7NS52"/>
<dbReference type="EMBL" id="FTOV01000005">
    <property type="protein sequence ID" value="SIT01122.1"/>
    <property type="molecule type" value="Genomic_DNA"/>
</dbReference>
<evidence type="ECO:0000313" key="2">
    <source>
        <dbReference type="Proteomes" id="UP000185781"/>
    </source>
</evidence>
<protein>
    <submittedName>
        <fullName evidence="1">Uncharacterized protein</fullName>
    </submittedName>
</protein>
<dbReference type="Proteomes" id="UP000185781">
    <property type="component" value="Unassembled WGS sequence"/>
</dbReference>
<reference evidence="1 2" key="1">
    <citation type="submission" date="2017-01" db="EMBL/GenBank/DDBJ databases">
        <authorList>
            <person name="Mah S.A."/>
            <person name="Swanson W.J."/>
            <person name="Moy G.W."/>
            <person name="Vacquier V.D."/>
        </authorList>
    </citation>
    <scope>NUCLEOTIDE SEQUENCE [LARGE SCALE GENOMIC DNA]</scope>
    <source>
        <strain evidence="1 2">DSM 18014</strain>
    </source>
</reference>
<gene>
    <name evidence="1" type="ORF">SAMN05421785_10551</name>
</gene>
<sequence>MKNFTIQNKGIISDEFLNRNITDFHSACQYVSMIPYKRNNDKSRVECVFDDFGGTCSTKHAALRKLALENHHSDVKLILGIFKMDAEYTPKISGTLQKFNLKYIPEAHNYLKIDDEYYDFTNRSSHYHQFKDKMLIEKEIEFNEIGTQKISFHKDFLGKWLNEERITYGLDELWNIREQCIRDLQQIDEPEIHNSSSVCYQNSLEIKDEFNQ</sequence>
<name>A0A1N7NS52_9FLAO</name>
<accession>A0A1N7NS52</accession>
<dbReference type="RefSeq" id="WP_076392697.1">
    <property type="nucleotide sequence ID" value="NZ_FTOV01000005.1"/>
</dbReference>
<organism evidence="1 2">
    <name type="scientific">Chryseobacterium gambrini</name>
    <dbReference type="NCBI Taxonomy" id="373672"/>
    <lineage>
        <taxon>Bacteria</taxon>
        <taxon>Pseudomonadati</taxon>
        <taxon>Bacteroidota</taxon>
        <taxon>Flavobacteriia</taxon>
        <taxon>Flavobacteriales</taxon>
        <taxon>Weeksellaceae</taxon>
        <taxon>Chryseobacterium group</taxon>
        <taxon>Chryseobacterium</taxon>
    </lineage>
</organism>
<evidence type="ECO:0000313" key="1">
    <source>
        <dbReference type="EMBL" id="SIT01122.1"/>
    </source>
</evidence>
<dbReference type="STRING" id="373672.SAMN05421785_10551"/>
<proteinExistence type="predicted"/>